<dbReference type="GO" id="GO:0061630">
    <property type="term" value="F:ubiquitin protein ligase activity"/>
    <property type="evidence" value="ECO:0007669"/>
    <property type="project" value="InterPro"/>
</dbReference>
<accession>A0A9W6Z3B8</accession>
<organism evidence="7 8">
    <name type="scientific">Ambrosiozyma monospora</name>
    <name type="common">Yeast</name>
    <name type="synonym">Endomycopsis monosporus</name>
    <dbReference type="NCBI Taxonomy" id="43982"/>
    <lineage>
        <taxon>Eukaryota</taxon>
        <taxon>Fungi</taxon>
        <taxon>Dikarya</taxon>
        <taxon>Ascomycota</taxon>
        <taxon>Saccharomycotina</taxon>
        <taxon>Pichiomycetes</taxon>
        <taxon>Pichiales</taxon>
        <taxon>Pichiaceae</taxon>
        <taxon>Ambrosiozyma</taxon>
    </lineage>
</organism>
<dbReference type="PANTHER" id="PTHR13513">
    <property type="entry name" value="E3 UBIQUITIN-PROTEIN LIGASE UBR7"/>
    <property type="match status" value="1"/>
</dbReference>
<evidence type="ECO:0000256" key="4">
    <source>
        <dbReference type="PROSITE-ProRule" id="PRU00508"/>
    </source>
</evidence>
<name>A0A9W6Z3B8_AMBMO</name>
<evidence type="ECO:0000313" key="8">
    <source>
        <dbReference type="Proteomes" id="UP001165063"/>
    </source>
</evidence>
<keyword evidence="8" id="KW-1185">Reference proteome</keyword>
<protein>
    <submittedName>
        <fullName evidence="7">Unnamed protein product</fullName>
    </submittedName>
</protein>
<dbReference type="InterPro" id="IPR047506">
    <property type="entry name" value="UBR7-like_UBR-box"/>
</dbReference>
<keyword evidence="3" id="KW-0862">Zinc</keyword>
<feature type="zinc finger region" description="UBR-type" evidence="4">
    <location>
        <begin position="44"/>
        <end position="117"/>
    </location>
</feature>
<evidence type="ECO:0000259" key="6">
    <source>
        <dbReference type="PROSITE" id="PS51157"/>
    </source>
</evidence>
<evidence type="ECO:0000256" key="3">
    <source>
        <dbReference type="ARBA" id="ARBA00022833"/>
    </source>
</evidence>
<reference evidence="7" key="1">
    <citation type="submission" date="2023-04" db="EMBL/GenBank/DDBJ databases">
        <title>Ambrosiozyma monospora NBRC 1965.</title>
        <authorList>
            <person name="Ichikawa N."/>
            <person name="Sato H."/>
            <person name="Tonouchi N."/>
        </authorList>
    </citation>
    <scope>NUCLEOTIDE SEQUENCE</scope>
    <source>
        <strain evidence="7">NBRC 1965</strain>
    </source>
</reference>
<dbReference type="EMBL" id="BSXU01004934">
    <property type="protein sequence ID" value="GMG48974.1"/>
    <property type="molecule type" value="Genomic_DNA"/>
</dbReference>
<dbReference type="InterPro" id="IPR003126">
    <property type="entry name" value="Znf_UBR"/>
</dbReference>
<dbReference type="GO" id="GO:0008270">
    <property type="term" value="F:zinc ion binding"/>
    <property type="evidence" value="ECO:0007669"/>
    <property type="project" value="UniProtKB-KW"/>
</dbReference>
<dbReference type="SMART" id="SM00396">
    <property type="entry name" value="ZnF_UBR1"/>
    <property type="match status" value="1"/>
</dbReference>
<gene>
    <name evidence="7" type="ORF">Amon01_000706200</name>
</gene>
<feature type="region of interest" description="Disordered" evidence="5">
    <location>
        <begin position="200"/>
        <end position="225"/>
    </location>
</feature>
<comment type="caution">
    <text evidence="7">The sequence shown here is derived from an EMBL/GenBank/DDBJ whole genome shotgun (WGS) entry which is preliminary data.</text>
</comment>
<dbReference type="GO" id="GO:0005737">
    <property type="term" value="C:cytoplasm"/>
    <property type="evidence" value="ECO:0007669"/>
    <property type="project" value="TreeGrafter"/>
</dbReference>
<sequence>MSKLSQISESDESQDDRAITAVDYLNEQAELEREARQLMPYEPEVCTYSMGALRQPLFACLTCLRTNSNQPNGICYACSIQCHSTHELVELFTKRDFTCDCGTTRMKSNGCCKLRLRQLSKEKLIDMKRLSADNPDQGDDIPSLSNSYNQNFKGAFCDCSKPYNPMDDSNMFQCQFGAVCGEEWFHEECIIGVRPGVINRRKPTKDKAHGENKLDNLSEPGLDASADNVAKSNLNIDESSDDEDEVLPLPGFPKLETFETIICWKCTEKYRKEFECLCDALGYDKVYNIRADSLEARNTLLKREDSKKRLSEENYPFTIFLKDTFKKDIAKLLKDNSEDKQYQGLIKLMKSHSFMFEADPIYQPPDDPESDDNSSIFELGMKSLNRMPVESALGGIEAYEQIKNKLTEFFKPFAQENRVVTKEEVVEFFEREKENAASRNQS</sequence>
<dbReference type="OrthoDB" id="5795902at2759"/>
<feature type="domain" description="UBR-type" evidence="6">
    <location>
        <begin position="44"/>
        <end position="117"/>
    </location>
</feature>
<evidence type="ECO:0000256" key="5">
    <source>
        <dbReference type="SAM" id="MobiDB-lite"/>
    </source>
</evidence>
<dbReference type="PROSITE" id="PS51157">
    <property type="entry name" value="ZF_UBR"/>
    <property type="match status" value="1"/>
</dbReference>
<dbReference type="Pfam" id="PF02207">
    <property type="entry name" value="zf-UBR"/>
    <property type="match status" value="1"/>
</dbReference>
<evidence type="ECO:0000313" key="7">
    <source>
        <dbReference type="EMBL" id="GMG48974.1"/>
    </source>
</evidence>
<dbReference type="CDD" id="cd19677">
    <property type="entry name" value="UBR-box_UBR7"/>
    <property type="match status" value="1"/>
</dbReference>
<dbReference type="Proteomes" id="UP001165063">
    <property type="component" value="Unassembled WGS sequence"/>
</dbReference>
<feature type="compositionally biased region" description="Basic and acidic residues" evidence="5">
    <location>
        <begin position="205"/>
        <end position="216"/>
    </location>
</feature>
<evidence type="ECO:0000256" key="1">
    <source>
        <dbReference type="ARBA" id="ARBA00022723"/>
    </source>
</evidence>
<dbReference type="PANTHER" id="PTHR13513:SF9">
    <property type="entry name" value="E3 UBIQUITIN-PROTEIN LIGASE UBR7-RELATED"/>
    <property type="match status" value="1"/>
</dbReference>
<keyword evidence="1" id="KW-0479">Metal-binding</keyword>
<evidence type="ECO:0000256" key="2">
    <source>
        <dbReference type="ARBA" id="ARBA00022771"/>
    </source>
</evidence>
<proteinExistence type="predicted"/>
<dbReference type="InterPro" id="IPR040204">
    <property type="entry name" value="UBR7"/>
</dbReference>
<keyword evidence="2" id="KW-0863">Zinc-finger</keyword>
<dbReference type="AlphaFoldDB" id="A0A9W6Z3B8"/>